<comment type="caution">
    <text evidence="2">The sequence shown here is derived from an EMBL/GenBank/DDBJ whole genome shotgun (WGS) entry which is preliminary data.</text>
</comment>
<dbReference type="EMBL" id="BMRJ01000004">
    <property type="protein sequence ID" value="GGR34450.1"/>
    <property type="molecule type" value="Genomic_DNA"/>
</dbReference>
<dbReference type="Proteomes" id="UP000610303">
    <property type="component" value="Unassembled WGS sequence"/>
</dbReference>
<evidence type="ECO:0000313" key="3">
    <source>
        <dbReference type="Proteomes" id="UP000610303"/>
    </source>
</evidence>
<accession>A0A918CNL9</accession>
<keyword evidence="3" id="KW-1185">Reference proteome</keyword>
<name>A0A918CNL9_AGRME</name>
<gene>
    <name evidence="2" type="ORF">GCM10010196_30610</name>
</gene>
<proteinExistence type="predicted"/>
<protein>
    <recommendedName>
        <fullName evidence="4">LGFP repeat-containing protein</fullName>
    </recommendedName>
</protein>
<evidence type="ECO:0000313" key="2">
    <source>
        <dbReference type="EMBL" id="GGR34450.1"/>
    </source>
</evidence>
<organism evidence="2 3">
    <name type="scientific">Agromyces mediolanus</name>
    <name type="common">Corynebacterium mediolanum</name>
    <dbReference type="NCBI Taxonomy" id="41986"/>
    <lineage>
        <taxon>Bacteria</taxon>
        <taxon>Bacillati</taxon>
        <taxon>Actinomycetota</taxon>
        <taxon>Actinomycetes</taxon>
        <taxon>Micrococcales</taxon>
        <taxon>Microbacteriaceae</taxon>
        <taxon>Agromyces</taxon>
    </lineage>
</organism>
<keyword evidence="1" id="KW-0732">Signal</keyword>
<feature type="chain" id="PRO_5037771709" description="LGFP repeat-containing protein" evidence="1">
    <location>
        <begin position="34"/>
        <end position="880"/>
    </location>
</feature>
<feature type="signal peptide" evidence="1">
    <location>
        <begin position="1"/>
        <end position="33"/>
    </location>
</feature>
<evidence type="ECO:0008006" key="4">
    <source>
        <dbReference type="Google" id="ProtNLM"/>
    </source>
</evidence>
<reference evidence="2" key="1">
    <citation type="journal article" date="2014" name="Int. J. Syst. Evol. Microbiol.">
        <title>Complete genome sequence of Corynebacterium casei LMG S-19264T (=DSM 44701T), isolated from a smear-ripened cheese.</title>
        <authorList>
            <consortium name="US DOE Joint Genome Institute (JGI-PGF)"/>
            <person name="Walter F."/>
            <person name="Albersmeier A."/>
            <person name="Kalinowski J."/>
            <person name="Ruckert C."/>
        </authorList>
    </citation>
    <scope>NUCLEOTIDE SEQUENCE</scope>
    <source>
        <strain evidence="2">JCM 3346</strain>
    </source>
</reference>
<evidence type="ECO:0000256" key="1">
    <source>
        <dbReference type="SAM" id="SignalP"/>
    </source>
</evidence>
<dbReference type="InterPro" id="IPR013207">
    <property type="entry name" value="LGFP"/>
</dbReference>
<dbReference type="Pfam" id="PF08310">
    <property type="entry name" value="LGFP"/>
    <property type="match status" value="8"/>
</dbReference>
<dbReference type="AlphaFoldDB" id="A0A918CNL9"/>
<reference evidence="2" key="2">
    <citation type="submission" date="2020-09" db="EMBL/GenBank/DDBJ databases">
        <authorList>
            <person name="Sun Q."/>
            <person name="Ohkuma M."/>
        </authorList>
    </citation>
    <scope>NUCLEOTIDE SEQUENCE</scope>
    <source>
        <strain evidence="2">JCM 3346</strain>
    </source>
</reference>
<sequence length="880" mass="92784">MHRVAKLWAAVTAIVMVAAGLTGLGAVTAPAVAASGSDFNAGMIISDEVFYDSSTMSVGDIQAFLNARVPSCRSGYTCLKDYAQSTASQSAKSEGCAAYPGGWQSAAEIIWRVANVCGINPRALIVLLEKEQSLITDTWPSSRQYRSATGYGCPDTSDCDTNYYGFFNQVYHAAWQFKKYQARPDRAYRAGRNNTIQWHPNASCGSSQVFIENQATAGLYLYTPYRPNQAALDNLYGVGDSCSAYGNRNFWRIFTDWFGSTGYTVKGAFAEFYRANGGPEGFLGAPTSNEMVVDGGWKQRFSGGTLFTRVGTPVFAVRGLMRDYYRGVGEQADGLGWPVEQQVSLGNGNWYQAFERGRILVTGSTVKAVRGEIAKKYLSVGAQQGRLGFPTGDEAWGSGGWLQRFQGGVIASSTAGTFVITGTIQKRFDAAGGAAGGLGWPTEDERSVGSDWSQKFTSGAIVVRKSVDRVVKGDLGAYYVRAGAEASALGWPSSNEARLGTGWTQSFEQGILYSSSVGTRAVPNALGPQYQAAGGPTGSLGWPTSDAVTKDARVSQSFQNGQLSTNPDVAVAGAVYREYARVGGASSALGMPTEAEAKVTGGVRQRFVGGIVYVTSARAFVVQGDLGRGYLAAGDVASKFGVPTSQERQSGIGWAQTFSSGVLYSSPAGVYAVMGAIRGYHDANGGVQGRLGWPSGAETKVDGGWRQSFTGGTVYAKDGRAPIVVWGDIGTYYAGAGEQAGAAGWPVSAERARPGGWIQEFDNGTVHNSPAGTALVGGDILRAYAAAGGSDSQVKWPVSDATVVGGGFSQVFVGGSYYARGGRVFVVQGAIATAYAGDGGAGGSLGWPTGNEWWSGREWRQDFERGSIIVDSAGARIVRR</sequence>